<dbReference type="STRING" id="1817772.A2527_06570"/>
<protein>
    <recommendedName>
        <fullName evidence="4">Alginate export domain-containing protein</fullName>
    </recommendedName>
</protein>
<dbReference type="AlphaFoldDB" id="A0A1F6GA64"/>
<organism evidence="2 3">
    <name type="scientific">Candidatus Lambdaproteobacteria bacterium RIFOXYD2_FULL_50_16</name>
    <dbReference type="NCBI Taxonomy" id="1817772"/>
    <lineage>
        <taxon>Bacteria</taxon>
        <taxon>Pseudomonadati</taxon>
        <taxon>Pseudomonadota</taxon>
        <taxon>Candidatus Lambdaproteobacteria</taxon>
    </lineage>
</organism>
<feature type="signal peptide" evidence="1">
    <location>
        <begin position="1"/>
        <end position="21"/>
    </location>
</feature>
<accession>A0A1F6GA64</accession>
<dbReference type="SUPFAM" id="SSF56935">
    <property type="entry name" value="Porins"/>
    <property type="match status" value="1"/>
</dbReference>
<evidence type="ECO:0000313" key="2">
    <source>
        <dbReference type="EMBL" id="OGG94998.1"/>
    </source>
</evidence>
<dbReference type="Proteomes" id="UP000178449">
    <property type="component" value="Unassembled WGS sequence"/>
</dbReference>
<gene>
    <name evidence="2" type="ORF">A2527_06570</name>
</gene>
<dbReference type="EMBL" id="MFNE01000030">
    <property type="protein sequence ID" value="OGG94998.1"/>
    <property type="molecule type" value="Genomic_DNA"/>
</dbReference>
<comment type="caution">
    <text evidence="2">The sequence shown here is derived from an EMBL/GenBank/DDBJ whole genome shotgun (WGS) entry which is preliminary data.</text>
</comment>
<dbReference type="Gene3D" id="2.40.160.10">
    <property type="entry name" value="Porin"/>
    <property type="match status" value="1"/>
</dbReference>
<evidence type="ECO:0000313" key="3">
    <source>
        <dbReference type="Proteomes" id="UP000178449"/>
    </source>
</evidence>
<reference evidence="2 3" key="1">
    <citation type="journal article" date="2016" name="Nat. Commun.">
        <title>Thousands of microbial genomes shed light on interconnected biogeochemical processes in an aquifer system.</title>
        <authorList>
            <person name="Anantharaman K."/>
            <person name="Brown C.T."/>
            <person name="Hug L.A."/>
            <person name="Sharon I."/>
            <person name="Castelle C.J."/>
            <person name="Probst A.J."/>
            <person name="Thomas B.C."/>
            <person name="Singh A."/>
            <person name="Wilkins M.J."/>
            <person name="Karaoz U."/>
            <person name="Brodie E.L."/>
            <person name="Williams K.H."/>
            <person name="Hubbard S.S."/>
            <person name="Banfield J.F."/>
        </authorList>
    </citation>
    <scope>NUCLEOTIDE SEQUENCE [LARGE SCALE GENOMIC DNA]</scope>
</reference>
<feature type="chain" id="PRO_5009524599" description="Alginate export domain-containing protein" evidence="1">
    <location>
        <begin position="22"/>
        <end position="346"/>
    </location>
</feature>
<proteinExistence type="predicted"/>
<name>A0A1F6GA64_9PROT</name>
<dbReference type="InterPro" id="IPR023614">
    <property type="entry name" value="Porin_dom_sf"/>
</dbReference>
<evidence type="ECO:0008006" key="4">
    <source>
        <dbReference type="Google" id="ProtNLM"/>
    </source>
</evidence>
<evidence type="ECO:0000256" key="1">
    <source>
        <dbReference type="SAM" id="SignalP"/>
    </source>
</evidence>
<keyword evidence="1" id="KW-0732">Signal</keyword>
<sequence>MKQRFFGLILFLLLGASMAFGEEPLDSSSYGRVRTTVEFNALESSGDKLAWYDMTTDAFLGFAASKTLADGWKSGGVIEFDLQSADVSIQPQYLYVTLENTYALLSIGRQESSGGNVGGEYLENIDNSLSVGQTVGTGDFFKTEIKTLETTFVTGRHSTPDTSVEGGNFDESVLAFYFESEIAGLVPVAFSFANVHETPARNRAALASDSVHGNELYTAYSLGFGIPFGESQLSLNFDKSGQKHIDSRIIPDENKTTLVYIFDWALTIMDWFPEGSGVTAIYSSQGTADGSANNTDYTGWDIGFLVPLKGLNLFGAYSFQSTVDLDDNLDEKASVYGLGLAYHFGK</sequence>